<organism evidence="1">
    <name type="scientific">Clostridium botulinum B str. Osaka05</name>
    <dbReference type="NCBI Taxonomy" id="1407017"/>
    <lineage>
        <taxon>Bacteria</taxon>
        <taxon>Bacillati</taxon>
        <taxon>Bacillota</taxon>
        <taxon>Clostridia</taxon>
        <taxon>Eubacteriales</taxon>
        <taxon>Clostridiaceae</taxon>
        <taxon>Clostridium</taxon>
    </lineage>
</organism>
<reference evidence="1" key="1">
    <citation type="submission" date="2013-10" db="EMBL/GenBank/DDBJ databases">
        <title>Draft genome sequence of Clostridium botulinum type B strain Osaka05.</title>
        <authorList>
            <person name="Sakaguchi Y."/>
            <person name="Hosomi K."/>
            <person name="Uchiyama J."/>
            <person name="Ogura Y."/>
            <person name="Sakaguchi M."/>
            <person name="Kohda T."/>
            <person name="Mukamoto M."/>
            <person name="Misawa N."/>
            <person name="Matsuzaki S."/>
            <person name="Hayashi T."/>
            <person name="Kozaki S."/>
        </authorList>
    </citation>
    <scope>NUCLEOTIDE SEQUENCE</scope>
    <source>
        <strain evidence="1">Osaka05</strain>
    </source>
</reference>
<dbReference type="AlphaFoldDB" id="A0A060N397"/>
<gene>
    <name evidence="1" type="ORF">CBO05P1_237</name>
</gene>
<dbReference type="EMBL" id="BA000058">
    <property type="protein sequence ID" value="BAO04956.1"/>
    <property type="molecule type" value="Genomic_DNA"/>
</dbReference>
<protein>
    <submittedName>
        <fullName evidence="1">Antigen, P35</fullName>
    </submittedName>
</protein>
<accession>A0A060N397</accession>
<dbReference type="Proteomes" id="UP000054164">
    <property type="component" value="Unassembled WGS sequence"/>
</dbReference>
<sequence>MININYVNFKFVASTRCLMVLDKEGILINNKFYGEFEENISSSVNNDIKQWLNKNTNVKSYSHNLHELEIVPDYHTIKVIFENNNSLTTRIRGTVKDIINHYKSNNFSIWCNNSKENKQVKKIDFLESPVLNNSKSYCYLFINNNGLFE</sequence>
<dbReference type="HOGENOM" id="CLU_1746425_0_0_9"/>
<dbReference type="RefSeq" id="WP_030032049.1">
    <property type="nucleotide sequence ID" value="NZ_BA000058.1"/>
</dbReference>
<name>A0A060N397_CLOBO</name>
<proteinExistence type="predicted"/>
<evidence type="ECO:0000313" key="1">
    <source>
        <dbReference type="EMBL" id="BAO04956.1"/>
    </source>
</evidence>